<feature type="binding site" description="axial binding residue" evidence="10">
    <location>
        <position position="63"/>
    </location>
    <ligand>
        <name>heme c</name>
        <dbReference type="ChEBI" id="CHEBI:61717"/>
        <label>1</label>
    </ligand>
    <ligandPart>
        <name>Fe</name>
        <dbReference type="ChEBI" id="CHEBI:18248"/>
    </ligandPart>
</feature>
<name>A0A1B7JNW1_9GAMM</name>
<accession>A0A1B7JNW1</accession>
<dbReference type="PROSITE" id="PS51007">
    <property type="entry name" value="CYTC"/>
    <property type="match status" value="3"/>
</dbReference>
<dbReference type="PANTHER" id="PTHR35008:SF8">
    <property type="entry name" value="ALCOHOL DEHYDROGENASE CYTOCHROME C SUBUNIT"/>
    <property type="match status" value="1"/>
</dbReference>
<evidence type="ECO:0000256" key="10">
    <source>
        <dbReference type="PIRSR" id="PIRSR000018-51"/>
    </source>
</evidence>
<dbReference type="Gene3D" id="1.10.760.10">
    <property type="entry name" value="Cytochrome c-like domain"/>
    <property type="match status" value="3"/>
</dbReference>
<dbReference type="RefSeq" id="WP_068909640.1">
    <property type="nucleotide sequence ID" value="NZ_LXEW01000041.1"/>
</dbReference>
<dbReference type="PIRSF" id="PIRSF000018">
    <property type="entry name" value="Mb_ADH_cyt_c"/>
    <property type="match status" value="1"/>
</dbReference>
<gene>
    <name evidence="13" type="ORF">M998_3054</name>
</gene>
<keyword evidence="4 10" id="KW-0479">Metal-binding</keyword>
<feature type="binding site" description="axial binding residue" evidence="10">
    <location>
        <position position="209"/>
    </location>
    <ligand>
        <name>heme c</name>
        <dbReference type="ChEBI" id="CHEBI:61717"/>
        <label>2</label>
    </ligand>
    <ligandPart>
        <name>Fe</name>
        <dbReference type="ChEBI" id="CHEBI:18248"/>
    </ligandPart>
</feature>
<dbReference type="GO" id="GO:0009055">
    <property type="term" value="F:electron transfer activity"/>
    <property type="evidence" value="ECO:0007669"/>
    <property type="project" value="InterPro"/>
</dbReference>
<feature type="binding site" description="axial binding residue" evidence="10">
    <location>
        <position position="338"/>
    </location>
    <ligand>
        <name>heme c</name>
        <dbReference type="ChEBI" id="CHEBI:61717"/>
        <label>3</label>
    </ligand>
    <ligandPart>
        <name>Fe</name>
        <dbReference type="ChEBI" id="CHEBI:18248"/>
    </ligandPart>
</feature>
<keyword evidence="11" id="KW-0812">Transmembrane</keyword>
<comment type="caution">
    <text evidence="13">The sequence shown here is derived from an EMBL/GenBank/DDBJ whole genome shotgun (WGS) entry which is preliminary data.</text>
</comment>
<feature type="binding site" description="covalent" evidence="9">
    <location>
        <position position="337"/>
    </location>
    <ligand>
        <name>heme c</name>
        <dbReference type="ChEBI" id="CHEBI:61717"/>
        <label>3</label>
    </ligand>
</feature>
<keyword evidence="7 10" id="KW-0408">Iron</keyword>
<feature type="binding site" description="covalent" evidence="9">
    <location>
        <position position="205"/>
    </location>
    <ligand>
        <name>heme c</name>
        <dbReference type="ChEBI" id="CHEBI:61717"/>
        <label>2</label>
    </ligand>
</feature>
<evidence type="ECO:0000256" key="9">
    <source>
        <dbReference type="PIRSR" id="PIRSR000018-50"/>
    </source>
</evidence>
<feature type="binding site" description="covalent" evidence="9">
    <location>
        <position position="59"/>
    </location>
    <ligand>
        <name>heme c</name>
        <dbReference type="ChEBI" id="CHEBI:61717"/>
        <label>1</label>
    </ligand>
</feature>
<keyword evidence="14" id="KW-1185">Reference proteome</keyword>
<evidence type="ECO:0000256" key="7">
    <source>
        <dbReference type="ARBA" id="ARBA00023004"/>
    </source>
</evidence>
<protein>
    <submittedName>
        <fullName evidence="13">Isoquinoline 1-oxidoreductase beta subunit</fullName>
        <ecNumber evidence="13">1.3.99.16</ecNumber>
    </submittedName>
</protein>
<keyword evidence="11" id="KW-1133">Transmembrane helix</keyword>
<dbReference type="GO" id="GO:0005886">
    <property type="term" value="C:plasma membrane"/>
    <property type="evidence" value="ECO:0007669"/>
    <property type="project" value="UniProtKB-SubCell"/>
</dbReference>
<dbReference type="AlphaFoldDB" id="A0A1B7JNW1"/>
<evidence type="ECO:0000256" key="2">
    <source>
        <dbReference type="ARBA" id="ARBA00022475"/>
    </source>
</evidence>
<comment type="subcellular location">
    <subcellularLocation>
        <location evidence="1">Cell membrane</location>
    </subcellularLocation>
</comment>
<feature type="binding site" description="covalent" evidence="9">
    <location>
        <position position="334"/>
    </location>
    <ligand>
        <name>heme c</name>
        <dbReference type="ChEBI" id="CHEBI:61717"/>
        <label>3</label>
    </ligand>
</feature>
<feature type="binding site" description="covalent" evidence="9">
    <location>
        <position position="62"/>
    </location>
    <ligand>
        <name>heme c</name>
        <dbReference type="ChEBI" id="CHEBI:61717"/>
        <label>1</label>
    </ligand>
</feature>
<evidence type="ECO:0000256" key="11">
    <source>
        <dbReference type="SAM" id="Phobius"/>
    </source>
</evidence>
<dbReference type="OrthoDB" id="9811281at2"/>
<feature type="transmembrane region" description="Helical" evidence="11">
    <location>
        <begin position="7"/>
        <end position="27"/>
    </location>
</feature>
<evidence type="ECO:0000256" key="4">
    <source>
        <dbReference type="ARBA" id="ARBA00022723"/>
    </source>
</evidence>
<reference evidence="13 14" key="1">
    <citation type="submission" date="2016-04" db="EMBL/GenBank/DDBJ databases">
        <title>ATOL: Assembling a taxonomically balanced genome-scale reconstruction of the evolutionary history of the Enterobacteriaceae.</title>
        <authorList>
            <person name="Plunkett G.III."/>
            <person name="Neeno-Eckwall E.C."/>
            <person name="Glasner J.D."/>
            <person name="Perna N.T."/>
        </authorList>
    </citation>
    <scope>NUCLEOTIDE SEQUENCE [LARGE SCALE GENOMIC DNA]</scope>
    <source>
        <strain evidence="13 14">ATCC 35613</strain>
    </source>
</reference>
<evidence type="ECO:0000313" key="14">
    <source>
        <dbReference type="Proteomes" id="UP000078224"/>
    </source>
</evidence>
<dbReference type="InterPro" id="IPR014353">
    <property type="entry name" value="Membr-bd_ADH_cyt_c"/>
</dbReference>
<keyword evidence="3 9" id="KW-0349">Heme</keyword>
<evidence type="ECO:0000256" key="1">
    <source>
        <dbReference type="ARBA" id="ARBA00004236"/>
    </source>
</evidence>
<organism evidence="13 14">
    <name type="scientific">Providencia heimbachae ATCC 35613</name>
    <dbReference type="NCBI Taxonomy" id="1354272"/>
    <lineage>
        <taxon>Bacteria</taxon>
        <taxon>Pseudomonadati</taxon>
        <taxon>Pseudomonadota</taxon>
        <taxon>Gammaproteobacteria</taxon>
        <taxon>Enterobacterales</taxon>
        <taxon>Morganellaceae</taxon>
        <taxon>Providencia</taxon>
    </lineage>
</organism>
<comment type="cofactor">
    <cofactor evidence="9">
        <name>heme c</name>
        <dbReference type="ChEBI" id="CHEBI:61717"/>
    </cofactor>
    <text evidence="9">Binds 3 heme c groups covalently per subunit.</text>
</comment>
<keyword evidence="6" id="KW-0677">Repeat</keyword>
<keyword evidence="2" id="KW-1003">Cell membrane</keyword>
<dbReference type="Pfam" id="PF13442">
    <property type="entry name" value="Cytochrome_CBB3"/>
    <property type="match status" value="1"/>
</dbReference>
<dbReference type="InterPro" id="IPR051459">
    <property type="entry name" value="Cytochrome_c-type_DH"/>
</dbReference>
<dbReference type="GO" id="GO:0005506">
    <property type="term" value="F:iron ion binding"/>
    <property type="evidence" value="ECO:0007669"/>
    <property type="project" value="InterPro"/>
</dbReference>
<keyword evidence="8 11" id="KW-0472">Membrane</keyword>
<sequence length="432" mass="47029">MSKAKKIFGYGALAIVVIVVGGFALSWQSAIAPIDPYVKQTFSAEQITRGEKLAALGDCSVCHTRARGDTNTGGLAMKIPFGTIYSTNITPDNETGIGLWSYEAFERAMRHGVDREGNYLYPAFPYTAFTRTTDEDLHDLYAWLMSQKPVSYQAPKTSLNFPFNIRQGIWAWNQLYLTAGPAKADTTQSDVWNRGAYLTEGLGHCSACHSPRDILFGEKGGKDHLMGGDAEGWTVPALLGNSPSPMPWTHQDMADFLRTGYSANHGVAAGPMAPVIREGTSQLTEEDRQAIATYLTSSTSNTQEIRSATDIALQTEDKIEPLSSEGARLYSGACMACHAQAKGAQMSGIRPALALNTNLYAETPDNAIRIVLDGIQYEATEGLGSMPAFRHNLSDSQIATLLNYLRTTLIEKAPWPNLEQKVAEIRTETAGK</sequence>
<dbReference type="InterPro" id="IPR009056">
    <property type="entry name" value="Cyt_c-like_dom"/>
</dbReference>
<proteinExistence type="predicted"/>
<evidence type="ECO:0000256" key="3">
    <source>
        <dbReference type="ARBA" id="ARBA00022617"/>
    </source>
</evidence>
<dbReference type="InterPro" id="IPR036909">
    <property type="entry name" value="Cyt_c-like_dom_sf"/>
</dbReference>
<dbReference type="SUPFAM" id="SSF46626">
    <property type="entry name" value="Cytochrome c"/>
    <property type="match status" value="3"/>
</dbReference>
<dbReference type="Proteomes" id="UP000078224">
    <property type="component" value="Unassembled WGS sequence"/>
</dbReference>
<keyword evidence="13" id="KW-0560">Oxidoreductase</keyword>
<dbReference type="GO" id="GO:0047121">
    <property type="term" value="F:isoquinoline 1-oxidoreductase activity"/>
    <property type="evidence" value="ECO:0007669"/>
    <property type="project" value="UniProtKB-EC"/>
</dbReference>
<dbReference type="GO" id="GO:0020037">
    <property type="term" value="F:heme binding"/>
    <property type="evidence" value="ECO:0007669"/>
    <property type="project" value="InterPro"/>
</dbReference>
<feature type="domain" description="Cytochrome c" evidence="12">
    <location>
        <begin position="190"/>
        <end position="299"/>
    </location>
</feature>
<evidence type="ECO:0000256" key="6">
    <source>
        <dbReference type="ARBA" id="ARBA00022737"/>
    </source>
</evidence>
<dbReference type="PANTHER" id="PTHR35008">
    <property type="entry name" value="BLL4482 PROTEIN-RELATED"/>
    <property type="match status" value="1"/>
</dbReference>
<evidence type="ECO:0000256" key="5">
    <source>
        <dbReference type="ARBA" id="ARBA00022729"/>
    </source>
</evidence>
<keyword evidence="5" id="KW-0732">Signal</keyword>
<evidence type="ECO:0000256" key="8">
    <source>
        <dbReference type="ARBA" id="ARBA00023136"/>
    </source>
</evidence>
<evidence type="ECO:0000313" key="13">
    <source>
        <dbReference type="EMBL" id="OAT49552.1"/>
    </source>
</evidence>
<dbReference type="EC" id="1.3.99.16" evidence="13"/>
<feature type="binding site" description="covalent" evidence="9">
    <location>
        <position position="208"/>
    </location>
    <ligand>
        <name>heme c</name>
        <dbReference type="ChEBI" id="CHEBI:61717"/>
        <label>2</label>
    </ligand>
</feature>
<dbReference type="GO" id="GO:0016614">
    <property type="term" value="F:oxidoreductase activity, acting on CH-OH group of donors"/>
    <property type="evidence" value="ECO:0007669"/>
    <property type="project" value="InterPro"/>
</dbReference>
<feature type="domain" description="Cytochrome c" evidence="12">
    <location>
        <begin position="45"/>
        <end position="148"/>
    </location>
</feature>
<dbReference type="PATRIC" id="fig|1354272.4.peg.3115"/>
<evidence type="ECO:0000259" key="12">
    <source>
        <dbReference type="PROSITE" id="PS51007"/>
    </source>
</evidence>
<dbReference type="EMBL" id="LXEW01000041">
    <property type="protein sequence ID" value="OAT49552.1"/>
    <property type="molecule type" value="Genomic_DNA"/>
</dbReference>
<feature type="domain" description="Cytochrome c" evidence="12">
    <location>
        <begin position="321"/>
        <end position="409"/>
    </location>
</feature>